<gene>
    <name evidence="3" type="ORF">FPE_LOCUS28487</name>
</gene>
<protein>
    <submittedName>
        <fullName evidence="3">Uncharacterized protein</fullName>
    </submittedName>
</protein>
<evidence type="ECO:0000313" key="4">
    <source>
        <dbReference type="Proteomes" id="UP000834106"/>
    </source>
</evidence>
<dbReference type="Proteomes" id="UP000834106">
    <property type="component" value="Chromosome 18"/>
</dbReference>
<evidence type="ECO:0000256" key="2">
    <source>
        <dbReference type="SAM" id="SignalP"/>
    </source>
</evidence>
<keyword evidence="1" id="KW-0119">Carbohydrate metabolism</keyword>
<evidence type="ECO:0000313" key="3">
    <source>
        <dbReference type="EMBL" id="CAI9781057.1"/>
    </source>
</evidence>
<dbReference type="AlphaFoldDB" id="A0AAD2A9P6"/>
<keyword evidence="4" id="KW-1185">Reference proteome</keyword>
<proteinExistence type="predicted"/>
<dbReference type="InterPro" id="IPR008811">
    <property type="entry name" value="Glycosyl_hydrolases_36"/>
</dbReference>
<sequence>MERVFKNGGAFVMILLIVLFVAQIVDGQRIEEETIGGGGLGSGVGGGGGFGGGAGGGFGVGGGGGFGGGGGGGFGGGAGGGIGGGAGGGKGGGIGGGVGGGKGGGFGGGTGGGIGGGVGGGKGGGFGGGAGGGSGKGGGIGGGVGGGKANQPPERQPLISSLYSFLSLFTYLAPSSLVFWLYIHFSSICQSSDAPLPLFELVQSLSFKGGFLGFSKDESSDRLINSLGKFGGRDFLSIFRLFPRFLIIDDGWQSINFEGENPNENVKSLIVGTIQAIARLHRFDECEKFRKYKGGSLLGYNSPPFDPKKPEMLISKANEINCTEKSRNKAAQSGIADLSQYDVQIEKLQSELDGMFGRKEGKTSSQGCLCSSCESKSQELKLHKGFEDEFQRIG</sequence>
<dbReference type="PANTHER" id="PTHR40903:SF1">
    <property type="entry name" value="HYPHALLY REGULATED CELL WALL PROTEIN 3"/>
    <property type="match status" value="1"/>
</dbReference>
<dbReference type="Pfam" id="PF05691">
    <property type="entry name" value="Raffinose_syn"/>
    <property type="match status" value="2"/>
</dbReference>
<name>A0AAD2A9P6_9LAMI</name>
<evidence type="ECO:0000256" key="1">
    <source>
        <dbReference type="ARBA" id="ARBA00023277"/>
    </source>
</evidence>
<organism evidence="3 4">
    <name type="scientific">Fraxinus pennsylvanica</name>
    <dbReference type="NCBI Taxonomy" id="56036"/>
    <lineage>
        <taxon>Eukaryota</taxon>
        <taxon>Viridiplantae</taxon>
        <taxon>Streptophyta</taxon>
        <taxon>Embryophyta</taxon>
        <taxon>Tracheophyta</taxon>
        <taxon>Spermatophyta</taxon>
        <taxon>Magnoliopsida</taxon>
        <taxon>eudicotyledons</taxon>
        <taxon>Gunneridae</taxon>
        <taxon>Pentapetalae</taxon>
        <taxon>asterids</taxon>
        <taxon>lamiids</taxon>
        <taxon>Lamiales</taxon>
        <taxon>Oleaceae</taxon>
        <taxon>Oleeae</taxon>
        <taxon>Fraxinus</taxon>
    </lineage>
</organism>
<dbReference type="EMBL" id="OU503053">
    <property type="protein sequence ID" value="CAI9781057.1"/>
    <property type="molecule type" value="Genomic_DNA"/>
</dbReference>
<feature type="signal peptide" evidence="2">
    <location>
        <begin position="1"/>
        <end position="27"/>
    </location>
</feature>
<reference evidence="3" key="1">
    <citation type="submission" date="2023-05" db="EMBL/GenBank/DDBJ databases">
        <authorList>
            <person name="Huff M."/>
        </authorList>
    </citation>
    <scope>NUCLEOTIDE SEQUENCE</scope>
</reference>
<accession>A0AAD2A9P6</accession>
<feature type="chain" id="PRO_5042219686" evidence="2">
    <location>
        <begin position="28"/>
        <end position="394"/>
    </location>
</feature>
<dbReference type="PANTHER" id="PTHR40903">
    <property type="entry name" value="GLYCINE-RICH CELL WALL STRUCTURAL PROTEIN 1-LIKE"/>
    <property type="match status" value="1"/>
</dbReference>
<keyword evidence="2" id="KW-0732">Signal</keyword>